<gene>
    <name evidence="1" type="ORF">FD31_GL000827</name>
</gene>
<dbReference type="Proteomes" id="UP000051302">
    <property type="component" value="Unassembled WGS sequence"/>
</dbReference>
<dbReference type="EMBL" id="AZFV01000018">
    <property type="protein sequence ID" value="KRM15929.1"/>
    <property type="molecule type" value="Genomic_DNA"/>
</dbReference>
<proteinExistence type="predicted"/>
<evidence type="ECO:0000313" key="1">
    <source>
        <dbReference type="EMBL" id="KRM15929.1"/>
    </source>
</evidence>
<reference evidence="1 2" key="1">
    <citation type="journal article" date="2015" name="Genome Announc.">
        <title>Expanding the biotechnology potential of lactobacilli through comparative genomics of 213 strains and associated genera.</title>
        <authorList>
            <person name="Sun Z."/>
            <person name="Harris H.M."/>
            <person name="McCann A."/>
            <person name="Guo C."/>
            <person name="Argimon S."/>
            <person name="Zhang W."/>
            <person name="Yang X."/>
            <person name="Jeffery I.B."/>
            <person name="Cooney J.C."/>
            <person name="Kagawa T.F."/>
            <person name="Liu W."/>
            <person name="Song Y."/>
            <person name="Salvetti E."/>
            <person name="Wrobel A."/>
            <person name="Rasinkangas P."/>
            <person name="Parkhill J."/>
            <person name="Rea M.C."/>
            <person name="O'Sullivan O."/>
            <person name="Ritari J."/>
            <person name="Douillard F.P."/>
            <person name="Paul Ross R."/>
            <person name="Yang R."/>
            <person name="Briner A.E."/>
            <person name="Felis G.E."/>
            <person name="de Vos W.M."/>
            <person name="Barrangou R."/>
            <person name="Klaenhammer T.R."/>
            <person name="Caufield P.W."/>
            <person name="Cui Y."/>
            <person name="Zhang H."/>
            <person name="O'Toole P.W."/>
        </authorList>
    </citation>
    <scope>NUCLEOTIDE SEQUENCE [LARGE SCALE GENOMIC DNA]</scope>
    <source>
        <strain evidence="1 2">DSM 16982</strain>
    </source>
</reference>
<comment type="caution">
    <text evidence="1">The sequence shown here is derived from an EMBL/GenBank/DDBJ whole genome shotgun (WGS) entry which is preliminary data.</text>
</comment>
<evidence type="ECO:0000313" key="2">
    <source>
        <dbReference type="Proteomes" id="UP000051302"/>
    </source>
</evidence>
<protein>
    <submittedName>
        <fullName evidence="1">Uncharacterized protein</fullName>
    </submittedName>
</protein>
<sequence length="78" mass="9139">MIKEYTGKFKAEKFDGSLAMIQKYNLDYEYDSDGCCVFYDGIYLTDLVVGEWIVQTIDGYHKWNISPNVFSETFKEVK</sequence>
<name>A0A0R1WJI5_9LACO</name>
<keyword evidence="2" id="KW-1185">Reference proteome</keyword>
<dbReference type="RefSeq" id="WP_057892396.1">
    <property type="nucleotide sequence ID" value="NZ_AZFV01000018.1"/>
</dbReference>
<dbReference type="AlphaFoldDB" id="A0A0R1WJI5"/>
<dbReference type="PATRIC" id="fig|1423774.3.peg.858"/>
<organism evidence="1 2">
    <name type="scientific">Companilactobacillus nantensis DSM 16982</name>
    <dbReference type="NCBI Taxonomy" id="1423774"/>
    <lineage>
        <taxon>Bacteria</taxon>
        <taxon>Bacillati</taxon>
        <taxon>Bacillota</taxon>
        <taxon>Bacilli</taxon>
        <taxon>Lactobacillales</taxon>
        <taxon>Lactobacillaceae</taxon>
        <taxon>Companilactobacillus</taxon>
    </lineage>
</organism>
<accession>A0A0R1WJI5</accession>